<organism evidence="2 3">
    <name type="scientific">Ornithinimicrobium faecis</name>
    <dbReference type="NCBI Taxonomy" id="2934158"/>
    <lineage>
        <taxon>Bacteria</taxon>
        <taxon>Bacillati</taxon>
        <taxon>Actinomycetota</taxon>
        <taxon>Actinomycetes</taxon>
        <taxon>Micrococcales</taxon>
        <taxon>Ornithinimicrobiaceae</taxon>
        <taxon>Ornithinimicrobium</taxon>
    </lineage>
</organism>
<proteinExistence type="predicted"/>
<keyword evidence="3" id="KW-1185">Reference proteome</keyword>
<name>A0ABY4YV59_9MICO</name>
<dbReference type="InterPro" id="IPR032710">
    <property type="entry name" value="NTF2-like_dom_sf"/>
</dbReference>
<dbReference type="InterPro" id="IPR011944">
    <property type="entry name" value="Steroid_delta5-4_isomerase"/>
</dbReference>
<accession>A0ABY4YV59</accession>
<dbReference type="SUPFAM" id="SSF54427">
    <property type="entry name" value="NTF2-like"/>
    <property type="match status" value="1"/>
</dbReference>
<dbReference type="NCBIfam" id="TIGR02246">
    <property type="entry name" value="SgcJ/EcaC family oxidoreductase"/>
    <property type="match status" value="1"/>
</dbReference>
<sequence length="151" mass="16731">MPAHPEDVAHGFAQAWGRGDADAIAALFADDADFVNVVGFWWTRREQIRHNHAYGFEHIFPGSTMTIERQRVRDLGDTAVVHALWRIDGQRAPSTARRQADPGARRGIFTFVVHRGDDGAWLAVAAQNTDIVPGAQTLLADDSGLRPTRYD</sequence>
<dbReference type="Proteomes" id="UP001056455">
    <property type="component" value="Chromosome"/>
</dbReference>
<dbReference type="RefSeq" id="WP_252593731.1">
    <property type="nucleotide sequence ID" value="NZ_CP099489.1"/>
</dbReference>
<dbReference type="Pfam" id="PF14534">
    <property type="entry name" value="DUF4440"/>
    <property type="match status" value="1"/>
</dbReference>
<gene>
    <name evidence="2" type="ORF">NF556_01440</name>
</gene>
<dbReference type="InterPro" id="IPR027843">
    <property type="entry name" value="DUF4440"/>
</dbReference>
<dbReference type="EMBL" id="CP099489">
    <property type="protein sequence ID" value="USQ80355.1"/>
    <property type="molecule type" value="Genomic_DNA"/>
</dbReference>
<protein>
    <submittedName>
        <fullName evidence="2">SgcJ/EcaC family oxidoreductase</fullName>
    </submittedName>
</protein>
<evidence type="ECO:0000259" key="1">
    <source>
        <dbReference type="Pfam" id="PF14534"/>
    </source>
</evidence>
<reference evidence="2" key="1">
    <citation type="submission" date="2022-06" db="EMBL/GenBank/DDBJ databases">
        <title>Ornithinimicrobium HY1793.</title>
        <authorList>
            <person name="Huang Y."/>
        </authorList>
    </citation>
    <scope>NUCLEOTIDE SEQUENCE</scope>
    <source>
        <strain evidence="2">HY1793</strain>
    </source>
</reference>
<evidence type="ECO:0000313" key="2">
    <source>
        <dbReference type="EMBL" id="USQ80355.1"/>
    </source>
</evidence>
<dbReference type="Gene3D" id="3.10.450.50">
    <property type="match status" value="1"/>
</dbReference>
<feature type="domain" description="DUF4440" evidence="1">
    <location>
        <begin position="11"/>
        <end position="122"/>
    </location>
</feature>
<evidence type="ECO:0000313" key="3">
    <source>
        <dbReference type="Proteomes" id="UP001056455"/>
    </source>
</evidence>